<sequence length="355" mass="41734">MYSRLLGIIVEIAKKKENKTKCSVKDVEKALQNCFYNRQEYINAGGYNAFCQAMMKLEEEGWLQPIKASPMNHLVPPLYEYYWIAGTKEKESYFWEDSIILMLKDELDIHHYLSLPHLQTKENLEKVMAVYRFMKTKDEHNWLKREERSLMLFGDEKFLGSNNGKSFLSRLNLNPHDLKIEPKKEKFRYAMRADFAMKSNVNVLIIEGEATFETFEYLLNVNPSKWFFGTCPDLLIYGQGSGILSRFPFIKSFISDKIATIRYSGDIDPSGLNIFYTLVTRFPQYEIQLAEELYDFMLLQEKTYPIRTQQVISESTQLHFQSYFPCLYKRIETLFVNKQRIPQEIVNFDTIALGG</sequence>
<dbReference type="EMBL" id="FWZD01000072">
    <property type="protein sequence ID" value="SME45613.1"/>
    <property type="molecule type" value="Genomic_DNA"/>
</dbReference>
<proteinExistence type="predicted"/>
<dbReference type="RefSeq" id="WP_176374226.1">
    <property type="nucleotide sequence ID" value="NZ_FWZD01000072.1"/>
</dbReference>
<evidence type="ECO:0000313" key="3">
    <source>
        <dbReference type="Proteomes" id="UP000194439"/>
    </source>
</evidence>
<accession>A0A1Y6AN12</accession>
<name>A0A1Y6AN12_9BACI</name>
<dbReference type="Pfam" id="PF09983">
    <property type="entry name" value="JetD_C"/>
    <property type="match status" value="1"/>
</dbReference>
<dbReference type="AlphaFoldDB" id="A0A1Y6AN12"/>
<dbReference type="InterPro" id="IPR024534">
    <property type="entry name" value="JetD_C"/>
</dbReference>
<reference evidence="3" key="1">
    <citation type="submission" date="2017-04" db="EMBL/GenBank/DDBJ databases">
        <authorList>
            <person name="Criscuolo A."/>
        </authorList>
    </citation>
    <scope>NUCLEOTIDE SEQUENCE [LARGE SCALE GENOMIC DNA]</scope>
</reference>
<organism evidence="2 3">
    <name type="scientific">Bacillus mobilis</name>
    <dbReference type="NCBI Taxonomy" id="2026190"/>
    <lineage>
        <taxon>Bacteria</taxon>
        <taxon>Bacillati</taxon>
        <taxon>Bacillota</taxon>
        <taxon>Bacilli</taxon>
        <taxon>Bacillales</taxon>
        <taxon>Bacillaceae</taxon>
        <taxon>Bacillus</taxon>
        <taxon>Bacillus cereus group</taxon>
    </lineage>
</organism>
<protein>
    <recommendedName>
        <fullName evidence="1">Wadjet protein JetD C-terminal domain-containing protein</fullName>
    </recommendedName>
</protein>
<evidence type="ECO:0000313" key="2">
    <source>
        <dbReference type="EMBL" id="SME45613.1"/>
    </source>
</evidence>
<feature type="domain" description="Wadjet protein JetD C-terminal" evidence="1">
    <location>
        <begin position="232"/>
        <end position="351"/>
    </location>
</feature>
<dbReference type="Proteomes" id="UP000194439">
    <property type="component" value="Unassembled WGS sequence"/>
</dbReference>
<gene>
    <name evidence="2" type="ORF">BACERE00185_05027</name>
</gene>
<evidence type="ECO:0000259" key="1">
    <source>
        <dbReference type="Pfam" id="PF09983"/>
    </source>
</evidence>